<evidence type="ECO:0000259" key="4">
    <source>
        <dbReference type="PROSITE" id="PS50949"/>
    </source>
</evidence>
<organism evidence="5 6">
    <name type="scientific">Yinghuangia aomiensis</name>
    <dbReference type="NCBI Taxonomy" id="676205"/>
    <lineage>
        <taxon>Bacteria</taxon>
        <taxon>Bacillati</taxon>
        <taxon>Actinomycetota</taxon>
        <taxon>Actinomycetes</taxon>
        <taxon>Kitasatosporales</taxon>
        <taxon>Streptomycetaceae</taxon>
        <taxon>Yinghuangia</taxon>
    </lineage>
</organism>
<keyword evidence="1" id="KW-0805">Transcription regulation</keyword>
<evidence type="ECO:0000313" key="6">
    <source>
        <dbReference type="Proteomes" id="UP001500466"/>
    </source>
</evidence>
<dbReference type="CDD" id="cd07377">
    <property type="entry name" value="WHTH_GntR"/>
    <property type="match status" value="1"/>
</dbReference>
<gene>
    <name evidence="5" type="ORF">GCM10023205_68150</name>
</gene>
<keyword evidence="2" id="KW-0238">DNA-binding</keyword>
<keyword evidence="3" id="KW-0804">Transcription</keyword>
<reference evidence="6" key="1">
    <citation type="journal article" date="2019" name="Int. J. Syst. Evol. Microbiol.">
        <title>The Global Catalogue of Microorganisms (GCM) 10K type strain sequencing project: providing services to taxonomists for standard genome sequencing and annotation.</title>
        <authorList>
            <consortium name="The Broad Institute Genomics Platform"/>
            <consortium name="The Broad Institute Genome Sequencing Center for Infectious Disease"/>
            <person name="Wu L."/>
            <person name="Ma J."/>
        </authorList>
    </citation>
    <scope>NUCLEOTIDE SEQUENCE [LARGE SCALE GENOMIC DNA]</scope>
    <source>
        <strain evidence="6">JCM 17986</strain>
    </source>
</reference>
<dbReference type="PANTHER" id="PTHR43537">
    <property type="entry name" value="TRANSCRIPTIONAL REGULATOR, GNTR FAMILY"/>
    <property type="match status" value="1"/>
</dbReference>
<dbReference type="Proteomes" id="UP001500466">
    <property type="component" value="Unassembled WGS sequence"/>
</dbReference>
<dbReference type="InterPro" id="IPR036390">
    <property type="entry name" value="WH_DNA-bd_sf"/>
</dbReference>
<dbReference type="Pfam" id="PF07729">
    <property type="entry name" value="FCD"/>
    <property type="match status" value="1"/>
</dbReference>
<dbReference type="PANTHER" id="PTHR43537:SF24">
    <property type="entry name" value="GLUCONATE OPERON TRANSCRIPTIONAL REPRESSOR"/>
    <property type="match status" value="1"/>
</dbReference>
<dbReference type="SUPFAM" id="SSF46785">
    <property type="entry name" value="Winged helix' DNA-binding domain"/>
    <property type="match status" value="1"/>
</dbReference>
<evidence type="ECO:0000256" key="3">
    <source>
        <dbReference type="ARBA" id="ARBA00023163"/>
    </source>
</evidence>
<sequence length="277" mass="30954">MYTKPGRTGDASTQAHEQLRELILSGRLLPGQRLTQRELMEELGVGRTPLREALRMLEAEGFVTAKANHGVTVAGIDLNEAEELYAALLLLQPPLLVRGAESVTDEALEKMGSLSHGMRERPREPRDFHQDHVDFHMLPKEGFGPVLRRTILDLYERLYRLQRFYYNRRQLPGYILDLDAAFLEALRARDGRRARRLQELHMLSSAIGLILDADPWHKFGPLVDAAAGLGITVETAEDGTLTAPVRLVWAEPLPGYTPVPTMFAVDATSYPDPPAAT</sequence>
<evidence type="ECO:0000256" key="2">
    <source>
        <dbReference type="ARBA" id="ARBA00023125"/>
    </source>
</evidence>
<name>A0ABP9I588_9ACTN</name>
<evidence type="ECO:0000256" key="1">
    <source>
        <dbReference type="ARBA" id="ARBA00023015"/>
    </source>
</evidence>
<dbReference type="PROSITE" id="PS50949">
    <property type="entry name" value="HTH_GNTR"/>
    <property type="match status" value="1"/>
</dbReference>
<dbReference type="InterPro" id="IPR011711">
    <property type="entry name" value="GntR_C"/>
</dbReference>
<feature type="domain" description="HTH gntR-type" evidence="4">
    <location>
        <begin position="9"/>
        <end position="76"/>
    </location>
</feature>
<keyword evidence="6" id="KW-1185">Reference proteome</keyword>
<accession>A0ABP9I588</accession>
<dbReference type="SMART" id="SM00345">
    <property type="entry name" value="HTH_GNTR"/>
    <property type="match status" value="1"/>
</dbReference>
<protein>
    <recommendedName>
        <fullName evidence="4">HTH gntR-type domain-containing protein</fullName>
    </recommendedName>
</protein>
<proteinExistence type="predicted"/>
<dbReference type="RefSeq" id="WP_345679655.1">
    <property type="nucleotide sequence ID" value="NZ_BAABHS010000034.1"/>
</dbReference>
<dbReference type="InterPro" id="IPR036388">
    <property type="entry name" value="WH-like_DNA-bd_sf"/>
</dbReference>
<dbReference type="InterPro" id="IPR000524">
    <property type="entry name" value="Tscrpt_reg_HTH_GntR"/>
</dbReference>
<evidence type="ECO:0000313" key="5">
    <source>
        <dbReference type="EMBL" id="GAA4987694.1"/>
    </source>
</evidence>
<dbReference type="SUPFAM" id="SSF48008">
    <property type="entry name" value="GntR ligand-binding domain-like"/>
    <property type="match status" value="1"/>
</dbReference>
<dbReference type="InterPro" id="IPR008920">
    <property type="entry name" value="TF_FadR/GntR_C"/>
</dbReference>
<comment type="caution">
    <text evidence="5">The sequence shown here is derived from an EMBL/GenBank/DDBJ whole genome shotgun (WGS) entry which is preliminary data.</text>
</comment>
<dbReference type="Gene3D" id="1.10.10.10">
    <property type="entry name" value="Winged helix-like DNA-binding domain superfamily/Winged helix DNA-binding domain"/>
    <property type="match status" value="1"/>
</dbReference>
<dbReference type="Gene3D" id="1.20.120.530">
    <property type="entry name" value="GntR ligand-binding domain-like"/>
    <property type="match status" value="1"/>
</dbReference>
<dbReference type="EMBL" id="BAABHS010000034">
    <property type="protein sequence ID" value="GAA4987694.1"/>
    <property type="molecule type" value="Genomic_DNA"/>
</dbReference>
<dbReference type="Pfam" id="PF00392">
    <property type="entry name" value="GntR"/>
    <property type="match status" value="1"/>
</dbReference>
<dbReference type="PRINTS" id="PR00035">
    <property type="entry name" value="HTHGNTR"/>
</dbReference>